<keyword evidence="2" id="KW-0677">Repeat</keyword>
<dbReference type="AlphaFoldDB" id="A0A182S5T2"/>
<dbReference type="GO" id="GO:0005615">
    <property type="term" value="C:extracellular space"/>
    <property type="evidence" value="ECO:0007669"/>
    <property type="project" value="TreeGrafter"/>
</dbReference>
<proteinExistence type="predicted"/>
<keyword evidence="1" id="KW-0433">Leucine-rich repeat</keyword>
<reference evidence="4" key="1">
    <citation type="submission" date="2013-09" db="EMBL/GenBank/DDBJ databases">
        <title>The Genome Sequence of Anopheles maculatus species B.</title>
        <authorList>
            <consortium name="The Broad Institute Genomics Platform"/>
            <person name="Neafsey D.E."/>
            <person name="Besansky N."/>
            <person name="Howell P."/>
            <person name="Walton C."/>
            <person name="Young S.K."/>
            <person name="Zeng Q."/>
            <person name="Gargeya S."/>
            <person name="Fitzgerald M."/>
            <person name="Haas B."/>
            <person name="Abouelleil A."/>
            <person name="Allen A.W."/>
            <person name="Alvarado L."/>
            <person name="Arachchi H.M."/>
            <person name="Berlin A.M."/>
            <person name="Chapman S.B."/>
            <person name="Gainer-Dewar J."/>
            <person name="Goldberg J."/>
            <person name="Griggs A."/>
            <person name="Gujja S."/>
            <person name="Hansen M."/>
            <person name="Howarth C."/>
            <person name="Imamovic A."/>
            <person name="Ireland A."/>
            <person name="Larimer J."/>
            <person name="McCowan C."/>
            <person name="Murphy C."/>
            <person name="Pearson M."/>
            <person name="Poon T.W."/>
            <person name="Priest M."/>
            <person name="Roberts A."/>
            <person name="Saif S."/>
            <person name="Shea T."/>
            <person name="Sisk P."/>
            <person name="Sykes S."/>
            <person name="Wortman J."/>
            <person name="Nusbaum C."/>
            <person name="Birren B."/>
        </authorList>
    </citation>
    <scope>NUCLEOTIDE SEQUENCE [LARGE SCALE GENOMIC DNA]</scope>
    <source>
        <strain evidence="4">maculatus3</strain>
    </source>
</reference>
<evidence type="ECO:0000313" key="3">
    <source>
        <dbReference type="EnsemblMetazoa" id="AMAM000212-PA"/>
    </source>
</evidence>
<evidence type="ECO:0000256" key="1">
    <source>
        <dbReference type="ARBA" id="ARBA00022614"/>
    </source>
</evidence>
<organism evidence="3 4">
    <name type="scientific">Anopheles maculatus</name>
    <dbReference type="NCBI Taxonomy" id="74869"/>
    <lineage>
        <taxon>Eukaryota</taxon>
        <taxon>Metazoa</taxon>
        <taxon>Ecdysozoa</taxon>
        <taxon>Arthropoda</taxon>
        <taxon>Hexapoda</taxon>
        <taxon>Insecta</taxon>
        <taxon>Pterygota</taxon>
        <taxon>Neoptera</taxon>
        <taxon>Endopterygota</taxon>
        <taxon>Diptera</taxon>
        <taxon>Nematocera</taxon>
        <taxon>Culicoidea</taxon>
        <taxon>Culicidae</taxon>
        <taxon>Anophelinae</taxon>
        <taxon>Anopheles</taxon>
        <taxon>Anopheles maculatus group</taxon>
    </lineage>
</organism>
<dbReference type="EnsemblMetazoa" id="AMAM000212-RA">
    <property type="protein sequence ID" value="AMAM000212-PA"/>
    <property type="gene ID" value="AMAM000212"/>
</dbReference>
<dbReference type="InterPro" id="IPR050333">
    <property type="entry name" value="SLRP"/>
</dbReference>
<dbReference type="PANTHER" id="PTHR45712">
    <property type="entry name" value="AGAP008170-PA"/>
    <property type="match status" value="1"/>
</dbReference>
<name>A0A182S5T2_9DIPT</name>
<evidence type="ECO:0000256" key="2">
    <source>
        <dbReference type="ARBA" id="ARBA00022737"/>
    </source>
</evidence>
<dbReference type="InterPro" id="IPR032675">
    <property type="entry name" value="LRR_dom_sf"/>
</dbReference>
<sequence length="198" mass="22865">MAVHKFFHSTILAINVLKCTDKVHTMPLVSKVCGSQSSSLLLETDYAYTTQSYDQRTFTIPDNSSYEMYLLNSAPLLRYVFIQHNVNVIFILIDKCSLVSVPRTIRNVPHLRRLTIRSCRIQHLDLNDFVHLPILHEVDFNHNQIVTITEPPAGAVLAIHRLYLTYNKIRQLDMNVLHALKELHCLVVDNNRIEEFPS</sequence>
<dbReference type="VEuPathDB" id="VectorBase:AMAM000212"/>
<dbReference type="Gene3D" id="3.80.10.10">
    <property type="entry name" value="Ribonuclease Inhibitor"/>
    <property type="match status" value="1"/>
</dbReference>
<evidence type="ECO:0008006" key="5">
    <source>
        <dbReference type="Google" id="ProtNLM"/>
    </source>
</evidence>
<dbReference type="PANTHER" id="PTHR45712:SF22">
    <property type="entry name" value="INSULIN-LIKE GROWTH FACTOR-BINDING PROTEIN COMPLEX ACID LABILE SUBUNIT"/>
    <property type="match status" value="1"/>
</dbReference>
<keyword evidence="4" id="KW-1185">Reference proteome</keyword>
<dbReference type="SUPFAM" id="SSF52058">
    <property type="entry name" value="L domain-like"/>
    <property type="match status" value="1"/>
</dbReference>
<evidence type="ECO:0000313" key="4">
    <source>
        <dbReference type="Proteomes" id="UP000075901"/>
    </source>
</evidence>
<reference evidence="3" key="2">
    <citation type="submission" date="2020-05" db="UniProtKB">
        <authorList>
            <consortium name="EnsemblMetazoa"/>
        </authorList>
    </citation>
    <scope>IDENTIFICATION</scope>
    <source>
        <strain evidence="3">maculatus3</strain>
    </source>
</reference>
<protein>
    <recommendedName>
        <fullName evidence="5">Leucine rich immune protein (Coil-less)</fullName>
    </recommendedName>
</protein>
<dbReference type="Proteomes" id="UP000075901">
    <property type="component" value="Unassembled WGS sequence"/>
</dbReference>
<accession>A0A182S5T2</accession>